<evidence type="ECO:0000256" key="2">
    <source>
        <dbReference type="ARBA" id="ARBA00022980"/>
    </source>
</evidence>
<name>A0A0F3P893_ORITS</name>
<dbReference type="Gene3D" id="4.10.640.10">
    <property type="entry name" value="Ribosomal protein S18"/>
    <property type="match status" value="1"/>
</dbReference>
<comment type="function">
    <text evidence="4">Binds as a heterodimer with protein bS6 to the central domain of the 16S rRNA, where it helps stabilize the platform of the 30S subunit.</text>
</comment>
<dbReference type="PANTHER" id="PTHR13479">
    <property type="entry name" value="30S RIBOSOMAL PROTEIN S18"/>
    <property type="match status" value="1"/>
</dbReference>
<evidence type="ECO:0000313" key="7">
    <source>
        <dbReference type="Proteomes" id="UP000033671"/>
    </source>
</evidence>
<comment type="subunit">
    <text evidence="4">Part of the 30S ribosomal subunit. Forms a tight heterodimer with protein bS6.</text>
</comment>
<accession>A0A0F3P893</accession>
<gene>
    <name evidence="4 6" type="primary">rpsR</name>
    <name evidence="6" type="ORF">OTSTA716_0934</name>
</gene>
<dbReference type="PRINTS" id="PR00974">
    <property type="entry name" value="RIBOSOMALS18"/>
</dbReference>
<dbReference type="SMR" id="A0A0F3P893"/>
<dbReference type="GO" id="GO:0022627">
    <property type="term" value="C:cytosolic small ribosomal subunit"/>
    <property type="evidence" value="ECO:0007669"/>
    <property type="project" value="TreeGrafter"/>
</dbReference>
<keyword evidence="2 4" id="KW-0689">Ribosomal protein</keyword>
<reference evidence="6 7" key="1">
    <citation type="submission" date="2015-01" db="EMBL/GenBank/DDBJ databases">
        <title>Genome Sequencing of Rickettsiales.</title>
        <authorList>
            <person name="Daugherty S.C."/>
            <person name="Su Q."/>
            <person name="Abolude K."/>
            <person name="Beier-Sexton M."/>
            <person name="Carlyon J.A."/>
            <person name="Carter R."/>
            <person name="Day N.P."/>
            <person name="Dumler S.J."/>
            <person name="Dyachenko V."/>
            <person name="Godinez A."/>
            <person name="Kurtti T.J."/>
            <person name="Lichay M."/>
            <person name="Mullins K.E."/>
            <person name="Ott S."/>
            <person name="Pappas-Brown V."/>
            <person name="Paris D.H."/>
            <person name="Patel P."/>
            <person name="Richards A.L."/>
            <person name="Sadzewicz L."/>
            <person name="Sears K."/>
            <person name="Seidman D."/>
            <person name="Sengamalay N."/>
            <person name="Stenos J."/>
            <person name="Tallon L.J."/>
            <person name="Vincent G."/>
            <person name="Fraser C.M."/>
            <person name="Munderloh U."/>
            <person name="Dunning-Hotopp J.C."/>
        </authorList>
    </citation>
    <scope>NUCLEOTIDE SEQUENCE [LARGE SCALE GENOMIC DNA]</scope>
    <source>
        <strain evidence="6 7">TA716</strain>
    </source>
</reference>
<dbReference type="HAMAP" id="MF_00270">
    <property type="entry name" value="Ribosomal_bS18"/>
    <property type="match status" value="1"/>
</dbReference>
<dbReference type="Pfam" id="PF01084">
    <property type="entry name" value="Ribosomal_S18"/>
    <property type="match status" value="1"/>
</dbReference>
<dbReference type="GO" id="GO:0003735">
    <property type="term" value="F:structural constituent of ribosome"/>
    <property type="evidence" value="ECO:0007669"/>
    <property type="project" value="InterPro"/>
</dbReference>
<dbReference type="GO" id="GO:0006412">
    <property type="term" value="P:translation"/>
    <property type="evidence" value="ECO:0007669"/>
    <property type="project" value="UniProtKB-UniRule"/>
</dbReference>
<dbReference type="NCBIfam" id="TIGR00165">
    <property type="entry name" value="S18"/>
    <property type="match status" value="1"/>
</dbReference>
<dbReference type="InterPro" id="IPR001648">
    <property type="entry name" value="Ribosomal_bS18"/>
</dbReference>
<comment type="caution">
    <text evidence="6">The sequence shown here is derived from an EMBL/GenBank/DDBJ whole genome shotgun (WGS) entry which is preliminary data.</text>
</comment>
<proteinExistence type="inferred from homology"/>
<keyword evidence="3 4" id="KW-0687">Ribonucleoprotein</keyword>
<evidence type="ECO:0000313" key="6">
    <source>
        <dbReference type="EMBL" id="KJV76111.1"/>
    </source>
</evidence>
<evidence type="ECO:0000256" key="4">
    <source>
        <dbReference type="HAMAP-Rule" id="MF_00270"/>
    </source>
</evidence>
<dbReference type="SUPFAM" id="SSF46911">
    <property type="entry name" value="Ribosomal protein S18"/>
    <property type="match status" value="1"/>
</dbReference>
<dbReference type="PATRIC" id="fig|1359175.3.peg.1744"/>
<protein>
    <recommendedName>
        <fullName evidence="4">Small ribosomal subunit protein bS18</fullName>
    </recommendedName>
</protein>
<dbReference type="InterPro" id="IPR036870">
    <property type="entry name" value="Ribosomal_bS18_sf"/>
</dbReference>
<dbReference type="AlphaFoldDB" id="A0A0F3P893"/>
<keyword evidence="4" id="KW-0699">rRNA-binding</keyword>
<keyword evidence="4" id="KW-0694">RNA-binding</keyword>
<sequence>MTENIDTANIDSMKHKTLKRTANRANKEVFFRRRKGCPLSAPDGTAPIITYKDPDLLSKFISECGRVLPARVTNVCRSKQRELTKAIKIARELALLPFVYHQ</sequence>
<dbReference type="GO" id="GO:0070181">
    <property type="term" value="F:small ribosomal subunit rRNA binding"/>
    <property type="evidence" value="ECO:0007669"/>
    <property type="project" value="TreeGrafter"/>
</dbReference>
<dbReference type="EMBL" id="LAOA01000030">
    <property type="protein sequence ID" value="KJV76111.1"/>
    <property type="molecule type" value="Genomic_DNA"/>
</dbReference>
<evidence type="ECO:0000256" key="5">
    <source>
        <dbReference type="RuleBase" id="RU003910"/>
    </source>
</evidence>
<comment type="similarity">
    <text evidence="1 4 5">Belongs to the bacterial ribosomal protein bS18 family.</text>
</comment>
<organism evidence="6 7">
    <name type="scientific">Orientia tsutsugamushi str. TA716</name>
    <dbReference type="NCBI Taxonomy" id="1359175"/>
    <lineage>
        <taxon>Bacteria</taxon>
        <taxon>Pseudomonadati</taxon>
        <taxon>Pseudomonadota</taxon>
        <taxon>Alphaproteobacteria</taxon>
        <taxon>Rickettsiales</taxon>
        <taxon>Rickettsiaceae</taxon>
        <taxon>Rickettsieae</taxon>
        <taxon>Orientia</taxon>
    </lineage>
</organism>
<evidence type="ECO:0000256" key="1">
    <source>
        <dbReference type="ARBA" id="ARBA00005589"/>
    </source>
</evidence>
<dbReference type="Proteomes" id="UP000033671">
    <property type="component" value="Unassembled WGS sequence"/>
</dbReference>
<evidence type="ECO:0000256" key="3">
    <source>
        <dbReference type="ARBA" id="ARBA00023274"/>
    </source>
</evidence>
<dbReference type="PANTHER" id="PTHR13479:SF40">
    <property type="entry name" value="SMALL RIBOSOMAL SUBUNIT PROTEIN BS18M"/>
    <property type="match status" value="1"/>
</dbReference>